<evidence type="ECO:0008006" key="3">
    <source>
        <dbReference type="Google" id="ProtNLM"/>
    </source>
</evidence>
<reference evidence="1 2" key="1">
    <citation type="submission" date="2019-07" db="EMBL/GenBank/DDBJ databases">
        <title>Full genome sequence of Luteimonas sp. Gr-4.</title>
        <authorList>
            <person name="Im W.-T."/>
        </authorList>
    </citation>
    <scope>NUCLEOTIDE SEQUENCE [LARGE SCALE GENOMIC DNA]</scope>
    <source>
        <strain evidence="1 2">Gr-4</strain>
    </source>
</reference>
<organism evidence="1 2">
    <name type="scientific">Luteimonas granuli</name>
    <dbReference type="NCBI Taxonomy" id="1176533"/>
    <lineage>
        <taxon>Bacteria</taxon>
        <taxon>Pseudomonadati</taxon>
        <taxon>Pseudomonadota</taxon>
        <taxon>Gammaproteobacteria</taxon>
        <taxon>Lysobacterales</taxon>
        <taxon>Lysobacteraceae</taxon>
        <taxon>Luteimonas</taxon>
    </lineage>
</organism>
<dbReference type="OrthoDB" id="9816968at2"/>
<accession>A0A518N166</accession>
<proteinExistence type="predicted"/>
<dbReference type="AlphaFoldDB" id="A0A518N166"/>
<dbReference type="EMBL" id="CP042218">
    <property type="protein sequence ID" value="QDW65652.1"/>
    <property type="molecule type" value="Genomic_DNA"/>
</dbReference>
<dbReference type="RefSeq" id="WP_144889456.1">
    <property type="nucleotide sequence ID" value="NZ_CP042218.1"/>
</dbReference>
<protein>
    <recommendedName>
        <fullName evidence="3">ApeA N-terminal domain-containing protein</fullName>
    </recommendedName>
</protein>
<name>A0A518N166_9GAMM</name>
<keyword evidence="2" id="KW-1185">Reference proteome</keyword>
<dbReference type="KEGG" id="lug:FPZ22_01005"/>
<gene>
    <name evidence="1" type="ORF">FPZ22_01005</name>
</gene>
<evidence type="ECO:0000313" key="1">
    <source>
        <dbReference type="EMBL" id="QDW65652.1"/>
    </source>
</evidence>
<evidence type="ECO:0000313" key="2">
    <source>
        <dbReference type="Proteomes" id="UP000316584"/>
    </source>
</evidence>
<dbReference type="Proteomes" id="UP000316584">
    <property type="component" value="Chromosome"/>
</dbReference>
<sequence length="479" mass="53982">MSKDGKVHIQGHFALQPNSPISLKSAVSVRYEKHDPTSLDVEILFLGDEIERTEAYTAARAIDVNLMKLHPINKGEESINLLGITGWQSSLTTMSLDVGAIEVGIDREPANRPIEVRFTVGLQPSGILLGYGSVELHYNGDITTKRGEAGAILVETSLGPIEAMAAYEYLDGRAFGDKVVHRVQRARLCGMVELQAGETLRSLHDRLQEEVFTICAALSLCYRQPVDAYEIEYLLQASENDRFERAVYRRKWHKSRARHNENELIHSSNLRDGGLSKLAQALKMHPESKSLDRGIGFLSHSYVSFLETGYFMAFSAMETIVNAVSKDLQRAPISSSAWKKIQKSLRTMFAEFAEQGLIPAETARHMRDKLPEIRRLSLASRIDMVVNLYSIKTSDLWTAEGFVEGMKRASEFRNGLFHAAHTSDLGLMSVDLTRIRTFTERLLLSALSWPEERRWVWRDESLHRIIQPPDPNIGSERTS</sequence>